<dbReference type="RefSeq" id="WP_172989919.1">
    <property type="nucleotide sequence ID" value="NZ_CP054038.1"/>
</dbReference>
<dbReference type="AlphaFoldDB" id="A0A7D4TFL6"/>
<keyword evidence="2" id="KW-0812">Transmembrane</keyword>
<keyword evidence="3" id="KW-0560">Oxidoreductase</keyword>
<evidence type="ECO:0000313" key="3">
    <source>
        <dbReference type="EMBL" id="QKJ19480.1"/>
    </source>
</evidence>
<keyword evidence="2" id="KW-0472">Membrane</keyword>
<sequence length="111" mass="11523">MASRGKDREAREARERTRVYQARQAFHDGQGARRRRDNLVAGIVGGLLIAGLIASQAIYFTSGPGAPAPSPVSTPAPSTSPAPTEEPVETPEPSPSGSTTPSPSPTDSPSE</sequence>
<feature type="compositionally biased region" description="Pro residues" evidence="1">
    <location>
        <begin position="102"/>
        <end position="111"/>
    </location>
</feature>
<organism evidence="3 4">
    <name type="scientific">Microbacterium hominis</name>
    <dbReference type="NCBI Taxonomy" id="162426"/>
    <lineage>
        <taxon>Bacteria</taxon>
        <taxon>Bacillati</taxon>
        <taxon>Actinomycetota</taxon>
        <taxon>Actinomycetes</taxon>
        <taxon>Micrococcales</taxon>
        <taxon>Microbacteriaceae</taxon>
        <taxon>Microbacterium</taxon>
    </lineage>
</organism>
<feature type="compositionally biased region" description="Pro residues" evidence="1">
    <location>
        <begin position="66"/>
        <end position="80"/>
    </location>
</feature>
<gene>
    <name evidence="3" type="ORF">HQM25_08980</name>
</gene>
<protein>
    <submittedName>
        <fullName evidence="3">Dioxygenase</fullName>
    </submittedName>
</protein>
<dbReference type="GO" id="GO:0051213">
    <property type="term" value="F:dioxygenase activity"/>
    <property type="evidence" value="ECO:0007669"/>
    <property type="project" value="UniProtKB-KW"/>
</dbReference>
<dbReference type="Proteomes" id="UP000502498">
    <property type="component" value="Chromosome"/>
</dbReference>
<accession>A0A7D4TFL6</accession>
<feature type="region of interest" description="Disordered" evidence="1">
    <location>
        <begin position="60"/>
        <end position="111"/>
    </location>
</feature>
<evidence type="ECO:0000256" key="2">
    <source>
        <dbReference type="SAM" id="Phobius"/>
    </source>
</evidence>
<evidence type="ECO:0000256" key="1">
    <source>
        <dbReference type="SAM" id="MobiDB-lite"/>
    </source>
</evidence>
<name>A0A7D4TFL6_9MICO</name>
<feature type="compositionally biased region" description="Basic and acidic residues" evidence="1">
    <location>
        <begin position="1"/>
        <end position="18"/>
    </location>
</feature>
<evidence type="ECO:0000313" key="4">
    <source>
        <dbReference type="Proteomes" id="UP000502498"/>
    </source>
</evidence>
<reference evidence="3 4" key="1">
    <citation type="submission" date="2020-05" db="EMBL/GenBank/DDBJ databases">
        <title>Strain PA2F3 complete genome.</title>
        <authorList>
            <person name="Kim Y.-S."/>
            <person name="Kim S.-J."/>
            <person name="Jung H.-k."/>
            <person name="Kim S.-E."/>
            <person name="Kim K.-H."/>
        </authorList>
    </citation>
    <scope>NUCLEOTIDE SEQUENCE [LARGE SCALE GENOMIC DNA]</scope>
    <source>
        <strain evidence="3 4">PA2F3</strain>
    </source>
</reference>
<dbReference type="EMBL" id="CP054038">
    <property type="protein sequence ID" value="QKJ19480.1"/>
    <property type="molecule type" value="Genomic_DNA"/>
</dbReference>
<proteinExistence type="predicted"/>
<keyword evidence="3" id="KW-0223">Dioxygenase</keyword>
<feature type="transmembrane region" description="Helical" evidence="2">
    <location>
        <begin position="39"/>
        <end position="60"/>
    </location>
</feature>
<keyword evidence="2" id="KW-1133">Transmembrane helix</keyword>
<feature type="region of interest" description="Disordered" evidence="1">
    <location>
        <begin position="1"/>
        <end position="36"/>
    </location>
</feature>